<gene>
    <name evidence="3" type="ORF">K0625_23280</name>
</gene>
<feature type="region of interest" description="Disordered" evidence="1">
    <location>
        <begin position="2648"/>
        <end position="2671"/>
    </location>
</feature>
<dbReference type="Proteomes" id="UP001195963">
    <property type="component" value="Unassembled WGS sequence"/>
</dbReference>
<evidence type="ECO:0000256" key="1">
    <source>
        <dbReference type="SAM" id="MobiDB-lite"/>
    </source>
</evidence>
<feature type="compositionally biased region" description="Low complexity" evidence="1">
    <location>
        <begin position="78"/>
        <end position="91"/>
    </location>
</feature>
<comment type="caution">
    <text evidence="3">The sequence shown here is derived from an EMBL/GenBank/DDBJ whole genome shotgun (WGS) entry which is preliminary data.</text>
</comment>
<dbReference type="NCBIfam" id="NF033510">
    <property type="entry name" value="Ca_tandemer"/>
    <property type="match status" value="8"/>
</dbReference>
<name>A0ABS7EAF0_9GAMM</name>
<accession>A0ABS7EAF0</accession>
<proteinExistence type="predicted"/>
<dbReference type="InterPro" id="IPR002126">
    <property type="entry name" value="Cadherin-like_dom"/>
</dbReference>
<feature type="region of interest" description="Disordered" evidence="1">
    <location>
        <begin position="117"/>
        <end position="146"/>
    </location>
</feature>
<dbReference type="EMBL" id="JAHZST010000030">
    <property type="protein sequence ID" value="MBW8186544.1"/>
    <property type="molecule type" value="Genomic_DNA"/>
</dbReference>
<feature type="region of interest" description="Disordered" evidence="1">
    <location>
        <begin position="76"/>
        <end position="100"/>
    </location>
</feature>
<evidence type="ECO:0000313" key="4">
    <source>
        <dbReference type="Proteomes" id="UP001195963"/>
    </source>
</evidence>
<dbReference type="NCBIfam" id="TIGR03660">
    <property type="entry name" value="T1SS_rpt_143"/>
    <property type="match status" value="1"/>
</dbReference>
<sequence length="3882" mass="410129">MPSTSDTLIIYYVQADELTWAVTSDGQWILISPDEMQEGITTLQLNSEELSSLTIAPTEITLQGKTLPLPEAVLKQLQSSSSQPHSDNSPSADNQNNSTQQGINYGFQLVSRDGDEITPTSGFSTLGDSSQGTTPPPQTNNLDQDNFPTLSLSVQIIDGGDNYINRVETPVVDLQGQALFARDGQQLSLTLTDSQGVQLTILVTVTDQSWQINDLDISQLAEGTITAEISAPIYPGESNSASDTSVKDTLATIDINLDTGSDGVINATEMLSTDIWGAVTEIEDGQTVTITVTDSQGNTLSFNAIVIDGQWRVDDTDLSSLADGPLHFDASALDIAGNLATSSNEAFKESKAFVAIAAIDSDQVLNGHEVTSATLAGLVHNIEDARLVYITVTDTQGNSLSFTATIRNGVWVVKDVDLSSLVDGELTLYATSTDFEGNVAENTNTVLKDTQAYIDIEIVDSDGVLNLQELSSVTAQGTVTNVEDGQVVTITFRDLNDQTVTATAIVANGQWRVEGVNLEGFSHGSLTATASVTDQAGNPAEASTLSPVDIQANIGIYVDSGTDTVINENEMLATDIYGIVNEIEDGQTVTIIVTDNQGNSLTFLALVEGGHWQVLDTDLSSLSDGPLTFEAFTHDQAGNPASTQTELLKETQAAVTIAAIDGDNVLNSLEAQDALLAGVVINVEDGRPVLITVSDSAGNSLTFNATVRNGVWFVTDADLSSLNDGQLTLYAETSDFEGNSASATNTIEKDTSPVEITIEILTGSDDTLNQFESPLTSLTGRTLNIEDGQTVTITVTDESGRQLTFEAEVTNNAWQLDNLDLSSLVDGQISATAVVNDTSGNTAQSTDVKNKNVVADIEFSPRSEDKVINADSDGFVIYRGTTIDIENGQPITVTFTDSSNNSLTFQAKVILGQWLLFGLDLSSLNDGQISVTTETIDRYGNPASDTTTLTKDTQASITIEIVDSDGVLNAAEMSSVTLRGTVVNVEDGQSVTITLTDGAQTLEFTTVVSGGQWSLDNLDLSGFNDGNLTASAQVSDVAGNLANASTVMPVDILAEITLAVDTTQDLTDTVLNAAEISQVDLSGTTSDIEDNQTITIVVRDSLNNSLTFTTEVVGGVWQLDNVDLSSLQDGQLTFTASTSDLAGNTVSSSAQVIKDSLSEIDIIIESGADNYLGAHELNGVVISGTTNNIEAGRTITVTLKDSAGHTLIFTTLVQNTGNWSIPAQDLSAQGFVDGNITATAEVIDVAGNPASAVDTAIIDTQISIDIDTGADGFDAALFFYGLNTELMGTTTGVEQGQNVILTISDGMDTLTFSTTVNSDGSWLHSGIDVSSLNRGNPWSMDVTVADLAGNQARDLMPTLDIPSNHYLFELLLNLGPEVTTTVPFEIPDAALKLSADQARLLTLTSEGQSLSINLAPDGQSFIVTRDGDGLTVLTVSLVGSDLKVSLHQTIDEFSGISVTSYIKIEGTQTDSDGTSEQIITYAVLTFIDTLPYVVNDRYLVTEDTSSSDSLIGNDYTQEGPLVVTKITLDGSEYLISAGSPAIIDTAYGQLTVHSNGSWEFVAAANLDNTQTQILTFDYSVKDSDGTPGRGTATITIEDGAAGVMSDISFSTQEADIHTSLQQTEHFSISAGSDTLVASSIAFTDLTPYHLNNMGLKSNGESLVFSLSADGKTLTASTSGGSPVTVLTLSLSAVNSGDDLSVSVALNLLRPLDHEFSDLITLALGITAEDLDGTLIDKGEISWQFSDGNNPQFANLSTLTFNEQNLTGTPIEKTGQLDLIVGSDAITSLTFSAISMQPTLTAQGVSISYTLSDGGRTLTAHTGDPAIPVFVINLSNTWNGEADSLNQDYSFTLYQAFDQLGNDQFDFSIIATDFDGDSTTANLNITVNDSSSAVIDNIKLTVSELPSVTAFDDTDQGLFNVSASKDSLVDIKFNITDASQVKNVTGNALTQNGEAIYWSLSDNGATAQGITASGELVFTITLPKDIAVDAETSATVAVEFTLLGPIDHLVGSGILDSLAVTVDLIDSDNTISNGQLTIDIYDGIQAILPQPLQLNINEGGLTTATAVSTSQTLDTLAGGDEISSIELADGFTLGSYFSDGQAISLTSTPDGNGWYIATRAGDGSKVFQLRFSADGKVEYKQFKALDHPSANGENLLDITLDVQAVDADGDRSSAQTVTIQVTDDIPEATSRTLEFTEAPNDTHTVQMFSDLQAGADGASVTKVTYKGVEYAVGQTIDLMTDANPNAVKYGEMSVDANGLVTVTTLEFLYAAPAYSENILFTVVDNDGDIVTDTLTITAKDQEGSIKVFTTEFIEDTTTTVAVQASPGDVDEGEVITSIVFDTGALQGGILTLDGVELPKDGSGNYILSGSNLSFDSLGVAIPNGTLAYRPAEDASDATVNASFNISVNITGKGPILTTVPITIASVADIAVWDNTSVFDYSVNEDSGSLSLNLGASSKDETAADAQGSETLSYIINNISSGLNLVSSGMNITNGMAISQAQLDALTANVDANLAGEFTFTIQARTTESDNGDTALSTQEIVTIDVKPVADIPTLTTRDIRSQEDAPIALKDIISGALSDNSGSETLSFEFILPSGWSLQAPSATDLGGGVWTVLAADVTAGSAFLIPAEDVSSANFGDFTISVRSVATESSQDGVAPEDTPTNPNPNYSPSESVTITLSGVANDAPIISDPSGLWSIDNNLGVITNTTAFAEDGDIPLNFTLVTGDKDGSETLDLRLTGLPDGVIFVDASGNQVNLAVVDFINGKPVYGVSAALLSTLSLRPLEDFSGEISLTLFAESTELDGDSSDYELTLNIEIAPVIDASHASLSTTSLGLEDQAILLNLTPSLAADIDGSETITGLTIPHQGSELVLLFDGSELSIPLSGLDVSTLFDSTSPDLESLLNSGRLAVLPPEDADGSFAFEVMYQILDTSETGQTVSEYVSSQVNVVVDAVVDPDTNLQRNDRVLTSTDGSPIDLTNQVLFFDQDLDGSEILDYIVIKVPSGDGWYVEHPNGAIDDGDGRWIIPVQGMTSDTVQEYALDILAGASITSEFATGLEQITVEARVLDRDDADIISTNFYVKFDQGAGSSDATPVDHLQLSPVDAIEDNVIDFSGHLNLNPTTDTNDLISFRILASDLPQGGYFTGADVDAVYDSTGTYVIEYVFTTASLANLKLHNISEDYAGELTIPIRIIATDTVSGDTKIDDSQQLEIEIAPKVDGVNISIANGTMLEDQPIPLGITLTFADTDTSPSTGGQETVLFGDPTQPITLTLLDGGTINDPTGYWLLKAGTSNTWEFKGFNMGDLEAALSVLEFVPPQHLSGEFRVQLTGTAIDTATINGVDVTDQSNFNSVSTITVTPVVDAADLPAGTTTIVGNEDSEIDLSSLASGNLGLIDKDGSEVIFLTVQGVPEGAVIYYRDSGGNLIQLPNNGADGGSFEGQPTYSWSVTTAQLSSLVMIPPKDFNGDIPLTIQAITQELGTDDFATTKMDVTVGVMPIADGVQIISPPDSLYHSDEDEVILVDLNVETLELSGSEQLEVTFTVSSADASALVDLDGIKIGSNFVSFTYNSTTGEYTASIVVAATQLSQFEFHPGNLAFGTLNVQMDIASVDSATVLGSLETDTSTAQSLNFDIEIEPQVDAPIWTQVGDILVKDPSEISLNLGLSLQNPSATEAGFLTIFGLPDTMTLSAGDKVGSKWVVSIDDVADLKVLGASDGDTFTLYMEPTAELNGDLALGSLRIISVTVDSNAVFMLNEPDINQLNSSEPLVLADELYHFSEQQYERELMYDELRRDEAPIHITPQPFEPHYQTEETAVQAAQMSQFDNEQDFASMQDELAMSIRQSLKLDHTQPYITPMNTDETQNVSNTSLDGINQLEDELNLMSQQP</sequence>
<reference evidence="3 4" key="1">
    <citation type="submission" date="2021-07" db="EMBL/GenBank/DDBJ databases">
        <title>Shewanella sp. nov, isolated from SCS.</title>
        <authorList>
            <person name="Cao W.R."/>
        </authorList>
    </citation>
    <scope>NUCLEOTIDE SEQUENCE [LARGE SCALE GENOMIC DNA]</scope>
    <source>
        <strain evidence="3 4">NR704-98</strain>
    </source>
</reference>
<feature type="compositionally biased region" description="Polar residues" evidence="1">
    <location>
        <begin position="118"/>
        <end position="146"/>
    </location>
</feature>
<organism evidence="3 4">
    <name type="scientific">Shewanella nanhaiensis</name>
    <dbReference type="NCBI Taxonomy" id="2864872"/>
    <lineage>
        <taxon>Bacteria</taxon>
        <taxon>Pseudomonadati</taxon>
        <taxon>Pseudomonadota</taxon>
        <taxon>Gammaproteobacteria</taxon>
        <taxon>Alteromonadales</taxon>
        <taxon>Shewanellaceae</taxon>
        <taxon>Shewanella</taxon>
    </lineage>
</organism>
<protein>
    <submittedName>
        <fullName evidence="3">Adhesin</fullName>
    </submittedName>
</protein>
<feature type="domain" description="Cadherin" evidence="2">
    <location>
        <begin position="1752"/>
        <end position="1907"/>
    </location>
</feature>
<evidence type="ECO:0000259" key="2">
    <source>
        <dbReference type="PROSITE" id="PS50268"/>
    </source>
</evidence>
<keyword evidence="4" id="KW-1185">Reference proteome</keyword>
<dbReference type="RefSeq" id="WP_220111783.1">
    <property type="nucleotide sequence ID" value="NZ_JAHZST010000030.1"/>
</dbReference>
<dbReference type="InterPro" id="IPR013783">
    <property type="entry name" value="Ig-like_fold"/>
</dbReference>
<evidence type="ECO:0000313" key="3">
    <source>
        <dbReference type="EMBL" id="MBW8186544.1"/>
    </source>
</evidence>
<dbReference type="PROSITE" id="PS50268">
    <property type="entry name" value="CADHERIN_2"/>
    <property type="match status" value="1"/>
</dbReference>
<dbReference type="Gene3D" id="2.60.40.10">
    <property type="entry name" value="Immunoglobulins"/>
    <property type="match status" value="10"/>
</dbReference>
<dbReference type="InterPro" id="IPR019959">
    <property type="entry name" value="T1SS-143_rpt-cont_dom"/>
</dbReference>